<dbReference type="PANTHER" id="PTHR43248">
    <property type="entry name" value="2-SUCCINYL-6-HYDROXY-2,4-CYCLOHEXADIENE-1-CARBOXYLATE SYNTHASE"/>
    <property type="match status" value="1"/>
</dbReference>
<comment type="similarity">
    <text evidence="1">Belongs to the peptidase S33 family.</text>
</comment>
<dbReference type="PANTHER" id="PTHR43248:SF29">
    <property type="entry name" value="TRIPEPTIDYL AMINOPEPTIDASE"/>
    <property type="match status" value="1"/>
</dbReference>
<dbReference type="InterPro" id="IPR051601">
    <property type="entry name" value="Serine_prot/Carboxylest_S33"/>
</dbReference>
<keyword evidence="3 7" id="KW-0378">Hydrolase</keyword>
<dbReference type="EMBL" id="CP063213">
    <property type="protein sequence ID" value="QOR45543.1"/>
    <property type="molecule type" value="Genomic_DNA"/>
</dbReference>
<dbReference type="PROSITE" id="PS51257">
    <property type="entry name" value="PROKAR_LIPOPROTEIN"/>
    <property type="match status" value="1"/>
</dbReference>
<feature type="signal peptide" evidence="4">
    <location>
        <begin position="1"/>
        <end position="18"/>
    </location>
</feature>
<dbReference type="GO" id="GO:0016787">
    <property type="term" value="F:hydrolase activity"/>
    <property type="evidence" value="ECO:0007669"/>
    <property type="project" value="UniProtKB-KW"/>
</dbReference>
<name>A0A7M1QUQ5_9ACTO</name>
<evidence type="ECO:0000256" key="4">
    <source>
        <dbReference type="SAM" id="SignalP"/>
    </source>
</evidence>
<protein>
    <submittedName>
        <fullName evidence="7">Alpha/beta fold hydrolase</fullName>
    </submittedName>
</protein>
<evidence type="ECO:0000256" key="1">
    <source>
        <dbReference type="ARBA" id="ARBA00010088"/>
    </source>
</evidence>
<evidence type="ECO:0000259" key="6">
    <source>
        <dbReference type="Pfam" id="PF08386"/>
    </source>
</evidence>
<reference evidence="7 8" key="1">
    <citation type="submission" date="2020-10" db="EMBL/GenBank/DDBJ databases">
        <title>Trueperella pecoris sp. nov. isolated from bovine and porcine specimens.</title>
        <authorList>
            <person name="Schoenecker L."/>
            <person name="Schnydrig P."/>
            <person name="Brodard I."/>
            <person name="Thomann A."/>
            <person name="Hemphill A."/>
            <person name="Rodriguez-Campos S."/>
            <person name="Perreten V."/>
            <person name="Jores J."/>
            <person name="Kittl S."/>
        </authorList>
    </citation>
    <scope>NUCLEOTIDE SEQUENCE [LARGE SCALE GENOMIC DNA]</scope>
    <source>
        <strain evidence="7 8">15A0121</strain>
    </source>
</reference>
<evidence type="ECO:0000256" key="2">
    <source>
        <dbReference type="ARBA" id="ARBA00022729"/>
    </source>
</evidence>
<organism evidence="7 8">
    <name type="scientific">Trueperella pecoris</name>
    <dbReference type="NCBI Taxonomy" id="2733571"/>
    <lineage>
        <taxon>Bacteria</taxon>
        <taxon>Bacillati</taxon>
        <taxon>Actinomycetota</taxon>
        <taxon>Actinomycetes</taxon>
        <taxon>Actinomycetales</taxon>
        <taxon>Actinomycetaceae</taxon>
        <taxon>Trueperella</taxon>
    </lineage>
</organism>
<feature type="domain" description="AB hydrolase-1" evidence="5">
    <location>
        <begin position="103"/>
        <end position="280"/>
    </location>
</feature>
<dbReference type="Proteomes" id="UP000595053">
    <property type="component" value="Chromosome"/>
</dbReference>
<dbReference type="InterPro" id="IPR029058">
    <property type="entry name" value="AB_hydrolase_fold"/>
</dbReference>
<evidence type="ECO:0000313" key="7">
    <source>
        <dbReference type="EMBL" id="QOR45543.1"/>
    </source>
</evidence>
<feature type="chain" id="PRO_5038400106" evidence="4">
    <location>
        <begin position="19"/>
        <end position="512"/>
    </location>
</feature>
<dbReference type="SUPFAM" id="SSF53474">
    <property type="entry name" value="alpha/beta-Hydrolases"/>
    <property type="match status" value="1"/>
</dbReference>
<dbReference type="Gene3D" id="3.40.50.1820">
    <property type="entry name" value="alpha/beta hydrolase"/>
    <property type="match status" value="1"/>
</dbReference>
<dbReference type="Pfam" id="PF08386">
    <property type="entry name" value="Abhydrolase_4"/>
    <property type="match status" value="1"/>
</dbReference>
<evidence type="ECO:0000313" key="8">
    <source>
        <dbReference type="Proteomes" id="UP000595053"/>
    </source>
</evidence>
<evidence type="ECO:0000256" key="3">
    <source>
        <dbReference type="ARBA" id="ARBA00022801"/>
    </source>
</evidence>
<proteinExistence type="inferred from homology"/>
<keyword evidence="8" id="KW-1185">Reference proteome</keyword>
<keyword evidence="2 4" id="KW-0732">Signal</keyword>
<evidence type="ECO:0000259" key="5">
    <source>
        <dbReference type="Pfam" id="PF00561"/>
    </source>
</evidence>
<dbReference type="AlphaFoldDB" id="A0A7M1QUQ5"/>
<sequence>MKKLQILSLCAAVTLALAACTSTGTSSETTAGASGATPIKAEMPAAPAGLEEFYAQEVAWTECGSGFECATITVPMDYDNPQAKSINLSLKKARAGKKALGSLLVNPGGPGSSGREMVDSATHYFSDKIRDSFDIVGFDPRGVGDSSPVDCLDDAELGAMLDKSYPDTLEGKADAEADKAKLVQGCKDKSGDLLKFVGTREAAKDMDVIRQVLGDPRLYYVGYSYGTSLGGMYAELFPHNVGRMILDGAVDTAIPSFEQTKAQAKGFEKAFGAYLAHCVAGESCALGKTVDEGWAKLKELVAQVKNKPVPAGADRVLGDQGLFYGIIAPLYDDSTWFALDSGFEELINRGSGEVFALLFDQYVGREGKTFKNNMYEANFAITCDDTFVEGTEADWDKKAEELKNISPIFGASLGYSQYACQLMPGGEKGPLGPYVAAGSAPIVVVGTTGDPATPYEWGESFAKTLENSRFVTWKGEGHTAYGRAGDCINKALDKYLLTGEAPEDGLTCNAKE</sequence>
<dbReference type="InterPro" id="IPR000073">
    <property type="entry name" value="AB_hydrolase_1"/>
</dbReference>
<accession>A0A7M1QUQ5</accession>
<dbReference type="RefSeq" id="WP_197551092.1">
    <property type="nucleotide sequence ID" value="NZ_CP063213.1"/>
</dbReference>
<dbReference type="Pfam" id="PF00561">
    <property type="entry name" value="Abhydrolase_1"/>
    <property type="match status" value="1"/>
</dbReference>
<dbReference type="InterPro" id="IPR013595">
    <property type="entry name" value="Pept_S33_TAP-like_C"/>
</dbReference>
<feature type="domain" description="Peptidase S33 tripeptidyl aminopeptidase-like C-terminal" evidence="6">
    <location>
        <begin position="406"/>
        <end position="508"/>
    </location>
</feature>
<gene>
    <name evidence="7" type="ORF">INS88_09875</name>
</gene>